<organism evidence="1 2">
    <name type="scientific">Pilimelia columellifera subsp. columellifera</name>
    <dbReference type="NCBI Taxonomy" id="706583"/>
    <lineage>
        <taxon>Bacteria</taxon>
        <taxon>Bacillati</taxon>
        <taxon>Actinomycetota</taxon>
        <taxon>Actinomycetes</taxon>
        <taxon>Micromonosporales</taxon>
        <taxon>Micromonosporaceae</taxon>
        <taxon>Pilimelia</taxon>
    </lineage>
</organism>
<keyword evidence="2" id="KW-1185">Reference proteome</keyword>
<reference evidence="1 2" key="1">
    <citation type="journal article" date="2019" name="Int. J. Syst. Evol. Microbiol.">
        <title>The Global Catalogue of Microorganisms (GCM) 10K type strain sequencing project: providing services to taxonomists for standard genome sequencing and annotation.</title>
        <authorList>
            <consortium name="The Broad Institute Genomics Platform"/>
            <consortium name="The Broad Institute Genome Sequencing Center for Infectious Disease"/>
            <person name="Wu L."/>
            <person name="Ma J."/>
        </authorList>
    </citation>
    <scope>NUCLEOTIDE SEQUENCE [LARGE SCALE GENOMIC DNA]</scope>
    <source>
        <strain evidence="1 2">JCM 3367</strain>
    </source>
</reference>
<accession>A0ABN3NQI0</accession>
<dbReference type="SUPFAM" id="SSF53098">
    <property type="entry name" value="Ribonuclease H-like"/>
    <property type="match status" value="1"/>
</dbReference>
<dbReference type="Proteomes" id="UP001499978">
    <property type="component" value="Unassembled WGS sequence"/>
</dbReference>
<protein>
    <submittedName>
        <fullName evidence="1">Uncharacterized protein</fullName>
    </submittedName>
</protein>
<evidence type="ECO:0000313" key="2">
    <source>
        <dbReference type="Proteomes" id="UP001499978"/>
    </source>
</evidence>
<name>A0ABN3NQI0_9ACTN</name>
<dbReference type="InterPro" id="IPR012337">
    <property type="entry name" value="RNaseH-like_sf"/>
</dbReference>
<comment type="caution">
    <text evidence="1">The sequence shown here is derived from an EMBL/GenBank/DDBJ whole genome shotgun (WGS) entry which is preliminary data.</text>
</comment>
<evidence type="ECO:0000313" key="1">
    <source>
        <dbReference type="EMBL" id="GAA2528249.1"/>
    </source>
</evidence>
<gene>
    <name evidence="1" type="ORF">GCM10010201_29010</name>
</gene>
<proteinExistence type="predicted"/>
<dbReference type="EMBL" id="BAAARY010000014">
    <property type="protein sequence ID" value="GAA2528249.1"/>
    <property type="molecule type" value="Genomic_DNA"/>
</dbReference>
<sequence length="314" mass="33151">MWQVDGWQPSYGASFAAPQGPSAPAETKVALDCEIAAGAWAGRDAAPDVRRPDVVLLVDGVRRIDATLWSQEPDGATFPALAVSYAAGVVRCDLGAGRAELVGATVRRGLFTASPTAQPLVTGHVSYPVVHARGAVTIDKLPAAVQSPLTGLEIEVSDQQRVDGDLLVLDGPLRRRDHVRTVGFAKTHERDYLPPEQRTVTTGLAAGQRTPVFQLGPGQPYSWYLRLPGGGGGPWAGVIRVECPGERSTGAAIALADLSQVTLPGLASVSYKDPRAPQNLAPVAGLERRLRALLGDSRLLRRSILLATRAGARS</sequence>